<dbReference type="Proteomes" id="UP000236023">
    <property type="component" value="Unassembled WGS sequence"/>
</dbReference>
<dbReference type="GO" id="GO:0006412">
    <property type="term" value="P:translation"/>
    <property type="evidence" value="ECO:0007669"/>
    <property type="project" value="UniProtKB-KW"/>
</dbReference>
<dbReference type="CDD" id="cd03221">
    <property type="entry name" value="ABCF_EF-3"/>
    <property type="match status" value="2"/>
</dbReference>
<evidence type="ECO:0000256" key="8">
    <source>
        <dbReference type="ARBA" id="ARBA00022840"/>
    </source>
</evidence>
<keyword evidence="4 12" id="KW-0699">rRNA-binding</keyword>
<protein>
    <recommendedName>
        <fullName evidence="12">Energy-dependent translational throttle protein EttA</fullName>
        <ecNumber evidence="12">3.6.1.-</ecNumber>
    </recommendedName>
    <alternativeName>
        <fullName evidence="12">Translational regulatory factor EttA</fullName>
    </alternativeName>
</protein>
<keyword evidence="6 12" id="KW-0547">Nucleotide-binding</keyword>
<dbReference type="EMBL" id="POUT01000006">
    <property type="protein sequence ID" value="PNG09260.1"/>
    <property type="molecule type" value="Genomic_DNA"/>
</dbReference>
<feature type="domain" description="ABC transporter" evidence="13">
    <location>
        <begin position="324"/>
        <end position="543"/>
    </location>
</feature>
<evidence type="ECO:0000259" key="13">
    <source>
        <dbReference type="PROSITE" id="PS50893"/>
    </source>
</evidence>
<evidence type="ECO:0000313" key="14">
    <source>
        <dbReference type="EMBL" id="PNG09260.1"/>
    </source>
</evidence>
<keyword evidence="5 12" id="KW-0677">Repeat</keyword>
<dbReference type="NCBIfam" id="NF008775">
    <property type="entry name" value="PRK11819.1"/>
    <property type="match status" value="1"/>
</dbReference>
<dbReference type="PROSITE" id="PS50893">
    <property type="entry name" value="ABC_TRANSPORTER_2"/>
    <property type="match status" value="2"/>
</dbReference>
<keyword evidence="8 12" id="KW-0067">ATP-binding</keyword>
<dbReference type="GO" id="GO:0019843">
    <property type="term" value="F:rRNA binding"/>
    <property type="evidence" value="ECO:0007669"/>
    <property type="project" value="UniProtKB-UniRule"/>
</dbReference>
<comment type="catalytic activity">
    <reaction evidence="12">
        <text>ATP + H2O = ADP + phosphate + H(+)</text>
        <dbReference type="Rhea" id="RHEA:13065"/>
        <dbReference type="ChEBI" id="CHEBI:15377"/>
        <dbReference type="ChEBI" id="CHEBI:15378"/>
        <dbReference type="ChEBI" id="CHEBI:30616"/>
        <dbReference type="ChEBI" id="CHEBI:43474"/>
        <dbReference type="ChEBI" id="CHEBI:456216"/>
    </reaction>
</comment>
<dbReference type="InterPro" id="IPR032781">
    <property type="entry name" value="ABC_tran_Xtn"/>
</dbReference>
<dbReference type="NCBIfam" id="TIGR03719">
    <property type="entry name" value="ABC_ABC_ChvD"/>
    <property type="match status" value="1"/>
</dbReference>
<dbReference type="PANTHER" id="PTHR43858:SF1">
    <property type="entry name" value="ABC TRANSPORTER-RELATED PROTEIN"/>
    <property type="match status" value="1"/>
</dbReference>
<dbReference type="SMART" id="SM00382">
    <property type="entry name" value="AAA"/>
    <property type="match status" value="2"/>
</dbReference>
<comment type="function">
    <text evidence="12">A translation factor that gates the progression of the 70S ribosomal initiation complex (IC, containing tRNA(fMet) in the P-site) into the translation elongation cycle by using a mechanism sensitive to the ATP/ADP ratio. Binds to the 70S ribosome E-site where it modulates the state of the translating ribosome during subunit translocation. ATP hydrolysis probably frees it from the ribosome, which can enter the elongation phase.</text>
</comment>
<keyword evidence="7 12" id="KW-0378">Hydrolase</keyword>
<evidence type="ECO:0000256" key="6">
    <source>
        <dbReference type="ARBA" id="ARBA00022741"/>
    </source>
</evidence>
<dbReference type="SUPFAM" id="SSF52540">
    <property type="entry name" value="P-loop containing nucleoside triphosphate hydrolases"/>
    <property type="match status" value="2"/>
</dbReference>
<comment type="domain">
    <text evidence="12">The P-site tRNA interaction motif (PtIM domain) probably interacts with the P-site tRNA(fMet) as well as the 23S rRNA.</text>
</comment>
<dbReference type="InterPro" id="IPR017871">
    <property type="entry name" value="ABC_transporter-like_CS"/>
</dbReference>
<proteinExistence type="inferred from homology"/>
<gene>
    <name evidence="12" type="primary">ettA</name>
    <name evidence="14" type="ORF">CXK94_12030</name>
</gene>
<organism evidence="14 15">
    <name type="scientific">Stutzerimonas stutzeri</name>
    <name type="common">Pseudomonas stutzeri</name>
    <dbReference type="NCBI Taxonomy" id="316"/>
    <lineage>
        <taxon>Bacteria</taxon>
        <taxon>Pseudomonadati</taxon>
        <taxon>Pseudomonadota</taxon>
        <taxon>Gammaproteobacteria</taxon>
        <taxon>Pseudomonadales</taxon>
        <taxon>Pseudomonadaceae</taxon>
        <taxon>Stutzerimonas</taxon>
    </lineage>
</organism>
<evidence type="ECO:0000256" key="5">
    <source>
        <dbReference type="ARBA" id="ARBA00022737"/>
    </source>
</evidence>
<comment type="similarity">
    <text evidence="1 12">Belongs to the ABC transporter superfamily. ABCF family. Translational throttle EttA subfamily.</text>
</comment>
<dbReference type="PANTHER" id="PTHR43858">
    <property type="entry name" value="ENERGY-DEPENDENT TRANSLATIONAL THROTTLE PROTEIN ETTA"/>
    <property type="match status" value="1"/>
</dbReference>
<dbReference type="PROSITE" id="PS00211">
    <property type="entry name" value="ABC_TRANSPORTER_1"/>
    <property type="match status" value="1"/>
</dbReference>
<sequence>MAQYVYTMHRLSKVVPPKREILKNISLSFFPGAKIGVLGLNGAGKSTLLRIMAGVDTEFDGEARAMPGINVGYLPQEPQLDPEKSVREVVEEAVGAIKEAQERLDAVYAAYAEPDADFDALAAEQARLEAILQAADGHNLERQLEVAADALRLPAWEAKVGHLSGGEKRRVALCRLLLSAPDMLLLDEPTNHLDADSVAWLEHFLHDFPGTVVAITHDRYFLDNVAGWILELDRGQGIPFEGNYSQWLEAKAARLEQEAKQESAHKKAMKAELEWVRQGAKARQSKSKARLARFEEMQSQEFQKRSETNEIYIPAGQRLGDKVIELKNVRKGYGDRVLIDDLSFSVPKGAIVGVIGGNGAGKSTLFRMLMGKEQPDAGSIEIGETVQLACVDQSRDDLEGNKTVWEMVSDGLDQIRIGNYEVPSRSYVGRFNFKGADQQKFVKDLSGGERGRLHLALTLKQGANVLLLDEPSNDLDVETLRSLEEALLDFPGSAIVISHDRWFLDRVATHILSYEDDGGVVFFEGNYSEYEADRKKRLGDAAAQPHRVKYKKLAQ</sequence>
<evidence type="ECO:0000256" key="11">
    <source>
        <dbReference type="ARBA" id="ARBA00022917"/>
    </source>
</evidence>
<feature type="region of interest" description="PtIM" evidence="12">
    <location>
        <begin position="242"/>
        <end position="322"/>
    </location>
</feature>
<dbReference type="FunFam" id="3.40.50.300:FF:000183">
    <property type="entry name" value="ABC transporter ATP-binding protein yjjK"/>
    <property type="match status" value="1"/>
</dbReference>
<accession>A0A2N8T3F5</accession>
<dbReference type="GO" id="GO:0043022">
    <property type="term" value="F:ribosome binding"/>
    <property type="evidence" value="ECO:0007669"/>
    <property type="project" value="UniProtKB-UniRule"/>
</dbReference>
<dbReference type="HAMAP" id="MF_00847">
    <property type="entry name" value="EttA"/>
    <property type="match status" value="1"/>
</dbReference>
<dbReference type="RefSeq" id="WP_037038334.1">
    <property type="nucleotide sequence ID" value="NZ_JAMOHU010000002.1"/>
</dbReference>
<feature type="binding site" evidence="12">
    <location>
        <begin position="39"/>
        <end position="46"/>
    </location>
    <ligand>
        <name>ATP</name>
        <dbReference type="ChEBI" id="CHEBI:30616"/>
        <label>1</label>
    </ligand>
</feature>
<evidence type="ECO:0000256" key="12">
    <source>
        <dbReference type="HAMAP-Rule" id="MF_00847"/>
    </source>
</evidence>
<keyword evidence="2 12" id="KW-0963">Cytoplasm</keyword>
<keyword evidence="9 12" id="KW-0810">Translation regulation</keyword>
<evidence type="ECO:0000256" key="3">
    <source>
        <dbReference type="ARBA" id="ARBA00022555"/>
    </source>
</evidence>
<dbReference type="Gene3D" id="3.40.50.300">
    <property type="entry name" value="P-loop containing nucleotide triphosphate hydrolases"/>
    <property type="match status" value="2"/>
</dbReference>
<dbReference type="AlphaFoldDB" id="A0A2N8T3F5"/>
<feature type="region of interest" description="Arm" evidence="12">
    <location>
        <begin position="95"/>
        <end position="139"/>
    </location>
</feature>
<dbReference type="InterPro" id="IPR027417">
    <property type="entry name" value="P-loop_NTPase"/>
</dbReference>
<evidence type="ECO:0000256" key="2">
    <source>
        <dbReference type="ARBA" id="ARBA00022490"/>
    </source>
</evidence>
<feature type="domain" description="ABC transporter" evidence="13">
    <location>
        <begin position="6"/>
        <end position="259"/>
    </location>
</feature>
<dbReference type="InterPro" id="IPR003593">
    <property type="entry name" value="AAA+_ATPase"/>
</dbReference>
<comment type="subunit">
    <text evidence="12">Monomer. Probably contacts ribosomal proteins L1, L5, L33 and S7, the 16S and 23S rRNA and the P-site containing tRNA(fMet).</text>
</comment>
<evidence type="ECO:0000256" key="9">
    <source>
        <dbReference type="ARBA" id="ARBA00022845"/>
    </source>
</evidence>
<dbReference type="InterPro" id="IPR022374">
    <property type="entry name" value="EttA"/>
</dbReference>
<dbReference type="GO" id="GO:0005524">
    <property type="term" value="F:ATP binding"/>
    <property type="evidence" value="ECO:0007669"/>
    <property type="project" value="UniProtKB-UniRule"/>
</dbReference>
<evidence type="ECO:0000256" key="4">
    <source>
        <dbReference type="ARBA" id="ARBA00022730"/>
    </source>
</evidence>
<dbReference type="Pfam" id="PF12848">
    <property type="entry name" value="ABC_tran_Xtn"/>
    <property type="match status" value="1"/>
</dbReference>
<evidence type="ECO:0000256" key="10">
    <source>
        <dbReference type="ARBA" id="ARBA00022884"/>
    </source>
</evidence>
<comment type="domain">
    <text evidence="12">The arm domain is inserted in the first ABC transporter domain. Probably contacts ribosomal protein L1.</text>
</comment>
<dbReference type="Pfam" id="PF00005">
    <property type="entry name" value="ABC_tran"/>
    <property type="match status" value="2"/>
</dbReference>
<dbReference type="GO" id="GO:0045900">
    <property type="term" value="P:negative regulation of translational elongation"/>
    <property type="evidence" value="ECO:0007669"/>
    <property type="project" value="UniProtKB-UniRule"/>
</dbReference>
<dbReference type="InterPro" id="IPR003439">
    <property type="entry name" value="ABC_transporter-like_ATP-bd"/>
</dbReference>
<name>A0A2N8T3F5_STUST</name>
<feature type="binding site" evidence="12">
    <location>
        <begin position="356"/>
        <end position="363"/>
    </location>
    <ligand>
        <name>ATP</name>
        <dbReference type="ChEBI" id="CHEBI:30616"/>
        <label>2</label>
    </ligand>
</feature>
<keyword evidence="10 12" id="KW-0694">RNA-binding</keyword>
<dbReference type="GO" id="GO:0005737">
    <property type="term" value="C:cytoplasm"/>
    <property type="evidence" value="ECO:0007669"/>
    <property type="project" value="UniProtKB-SubCell"/>
</dbReference>
<dbReference type="GO" id="GO:0000049">
    <property type="term" value="F:tRNA binding"/>
    <property type="evidence" value="ECO:0007669"/>
    <property type="project" value="UniProtKB-UniRule"/>
</dbReference>
<evidence type="ECO:0000313" key="15">
    <source>
        <dbReference type="Proteomes" id="UP000236023"/>
    </source>
</evidence>
<reference evidence="14 15" key="1">
    <citation type="submission" date="2018-01" db="EMBL/GenBank/DDBJ databases">
        <title>Denitrification phenotypes of diverse strains of Pseudomonas stutzeri.</title>
        <authorList>
            <person name="Milligan D.A."/>
            <person name="Bergaust L."/>
            <person name="Bakken L.R."/>
            <person name="Frostegard A."/>
        </authorList>
    </citation>
    <scope>NUCLEOTIDE SEQUENCE [LARGE SCALE GENOMIC DNA]</scope>
    <source>
        <strain evidence="14 15">24a75</strain>
    </source>
</reference>
<evidence type="ECO:0000256" key="1">
    <source>
        <dbReference type="ARBA" id="ARBA00005868"/>
    </source>
</evidence>
<comment type="caution">
    <text evidence="14">The sequence shown here is derived from an EMBL/GenBank/DDBJ whole genome shotgun (WGS) entry which is preliminary data.</text>
</comment>
<keyword evidence="11 12" id="KW-0648">Protein biosynthesis</keyword>
<comment type="subcellular location">
    <subcellularLocation>
        <location evidence="12">Cytoplasm</location>
    </subcellularLocation>
    <text evidence="12">Associates with ribosomes and polysomes.</text>
</comment>
<dbReference type="GO" id="GO:0016887">
    <property type="term" value="F:ATP hydrolysis activity"/>
    <property type="evidence" value="ECO:0007669"/>
    <property type="project" value="UniProtKB-UniRule"/>
</dbReference>
<keyword evidence="3 12" id="KW-0820">tRNA-binding</keyword>
<evidence type="ECO:0000256" key="7">
    <source>
        <dbReference type="ARBA" id="ARBA00022801"/>
    </source>
</evidence>
<dbReference type="FunFam" id="3.40.50.300:FF:000011">
    <property type="entry name" value="Putative ABC transporter ATP-binding component"/>
    <property type="match status" value="1"/>
</dbReference>
<dbReference type="EC" id="3.6.1.-" evidence="12"/>